<comment type="caution">
    <text evidence="9">The sequence shown here is derived from an EMBL/GenBank/DDBJ whole genome shotgun (WGS) entry which is preliminary data.</text>
</comment>
<gene>
    <name evidence="9" type="ORF">AAG570_006188</name>
</gene>
<accession>A0ABD0XXA5</accession>
<dbReference type="EMBL" id="JBFDAA010000019">
    <property type="protein sequence ID" value="KAL1115899.1"/>
    <property type="molecule type" value="Genomic_DNA"/>
</dbReference>
<evidence type="ECO:0000259" key="8">
    <source>
        <dbReference type="Pfam" id="PF12038"/>
    </source>
</evidence>
<name>A0ABD0XXA5_9HEMI</name>
<comment type="catalytic activity">
    <reaction evidence="6">
        <text>queuosine(34) in tRNA(Asp) + GDP-alpha-D-mannose = O-4''-alpha-D-mannosylqueuosine(34) in tRNA(Asp) + GDP + H(+)</text>
        <dbReference type="Rhea" id="RHEA:12885"/>
        <dbReference type="Rhea" id="RHEA-COMP:18572"/>
        <dbReference type="Rhea" id="RHEA-COMP:18581"/>
        <dbReference type="ChEBI" id="CHEBI:15378"/>
        <dbReference type="ChEBI" id="CHEBI:57527"/>
        <dbReference type="ChEBI" id="CHEBI:58189"/>
        <dbReference type="ChEBI" id="CHEBI:194431"/>
        <dbReference type="ChEBI" id="CHEBI:194442"/>
        <dbReference type="EC" id="2.4.1.110"/>
    </reaction>
    <physiologicalReaction direction="left-to-right" evidence="6">
        <dbReference type="Rhea" id="RHEA:12886"/>
    </physiologicalReaction>
</comment>
<evidence type="ECO:0000313" key="9">
    <source>
        <dbReference type="EMBL" id="KAL1115899.1"/>
    </source>
</evidence>
<dbReference type="SUPFAM" id="SSF53756">
    <property type="entry name" value="UDP-Glycosyltransferase/glycogen phosphorylase"/>
    <property type="match status" value="1"/>
</dbReference>
<keyword evidence="2" id="KW-0328">Glycosyltransferase</keyword>
<keyword evidence="3" id="KW-0808">Transferase</keyword>
<evidence type="ECO:0000259" key="7">
    <source>
        <dbReference type="Pfam" id="PF00534"/>
    </source>
</evidence>
<organism evidence="9 10">
    <name type="scientific">Ranatra chinensis</name>
    <dbReference type="NCBI Taxonomy" id="642074"/>
    <lineage>
        <taxon>Eukaryota</taxon>
        <taxon>Metazoa</taxon>
        <taxon>Ecdysozoa</taxon>
        <taxon>Arthropoda</taxon>
        <taxon>Hexapoda</taxon>
        <taxon>Insecta</taxon>
        <taxon>Pterygota</taxon>
        <taxon>Neoptera</taxon>
        <taxon>Paraneoptera</taxon>
        <taxon>Hemiptera</taxon>
        <taxon>Heteroptera</taxon>
        <taxon>Panheteroptera</taxon>
        <taxon>Nepomorpha</taxon>
        <taxon>Nepidae</taxon>
        <taxon>Ranatrinae</taxon>
        <taxon>Ranatra</taxon>
    </lineage>
</organism>
<dbReference type="GO" id="GO:0016438">
    <property type="term" value="F:tRNA-queuosine(34) beta-mannosyltransferase activity"/>
    <property type="evidence" value="ECO:0007669"/>
    <property type="project" value="UniProtKB-EC"/>
</dbReference>
<evidence type="ECO:0000256" key="5">
    <source>
        <dbReference type="ARBA" id="ARBA00044539"/>
    </source>
</evidence>
<dbReference type="Gene3D" id="3.40.50.2000">
    <property type="entry name" value="Glycogen Phosphorylase B"/>
    <property type="match status" value="1"/>
</dbReference>
<dbReference type="Proteomes" id="UP001558652">
    <property type="component" value="Unassembled WGS sequence"/>
</dbReference>
<dbReference type="PANTHER" id="PTHR13615:SF3">
    <property type="entry name" value="GLYCOSYLTRANSFERASE-LIKE DOMAIN-CONTAINING PROTEIN 1"/>
    <property type="match status" value="1"/>
</dbReference>
<sequence>MLTMKAKKWHWRARTGALFAADSVPKKHNFRVVFASSVLNLAELVALRPDVAPLKKVVYFHENQLVYPIRQQKDRDFQYGYNQILTCLVADVIVFNSHYNLTSFLDSLKGFFKLQPDYRPKELRQRIAPKCRVLYFPLPMTDIGNPSKDYTGVLHIVWPHRWEHDKGPKAFLTVLEDLASTGCSFRVSMVGENFTNVPEMLDDYRDRLGPDRIAHWGFLPRQEYRQLLAEAHVVVSTADHEFFGVAMLEASLHGCYPLCPERLVYPEIYPKECLYKTNKELMLRLSKFANDMNLLKESASRLPTDYTRFSEEILIPKYIELL</sequence>
<evidence type="ECO:0000256" key="6">
    <source>
        <dbReference type="ARBA" id="ARBA00048439"/>
    </source>
</evidence>
<feature type="domain" description="Glycosyl transferase family 1" evidence="7">
    <location>
        <begin position="157"/>
        <end position="259"/>
    </location>
</feature>
<dbReference type="Pfam" id="PF12038">
    <property type="entry name" value="QTMAN_N"/>
    <property type="match status" value="1"/>
</dbReference>
<dbReference type="InterPro" id="IPR001296">
    <property type="entry name" value="Glyco_trans_1"/>
</dbReference>
<keyword evidence="10" id="KW-1185">Reference proteome</keyword>
<comment type="similarity">
    <text evidence="1">Belongs to the glycosyltransferase group 1 family. Glycosyltransferase 4 subfamily.</text>
</comment>
<dbReference type="Pfam" id="PF00534">
    <property type="entry name" value="Glycos_transf_1"/>
    <property type="match status" value="1"/>
</dbReference>
<evidence type="ECO:0000256" key="2">
    <source>
        <dbReference type="ARBA" id="ARBA00022676"/>
    </source>
</evidence>
<proteinExistence type="inferred from homology"/>
<dbReference type="InterPro" id="IPR022701">
    <property type="entry name" value="QTMAN_N"/>
</dbReference>
<protein>
    <recommendedName>
        <fullName evidence="5">tRNA-queuosine alpha-mannosyltransferase</fullName>
        <ecNumber evidence="4">2.4.1.110</ecNumber>
    </recommendedName>
</protein>
<evidence type="ECO:0000313" key="10">
    <source>
        <dbReference type="Proteomes" id="UP001558652"/>
    </source>
</evidence>
<dbReference type="AlphaFoldDB" id="A0ABD0XXA5"/>
<dbReference type="InterPro" id="IPR051862">
    <property type="entry name" value="GT-like_domain_containing_1"/>
</dbReference>
<dbReference type="EC" id="2.4.1.110" evidence="4"/>
<dbReference type="PANTHER" id="PTHR13615">
    <property type="entry name" value="GLYCOSYLTRANSFERASE-LIKE 1"/>
    <property type="match status" value="1"/>
</dbReference>
<evidence type="ECO:0000256" key="4">
    <source>
        <dbReference type="ARBA" id="ARBA00044517"/>
    </source>
</evidence>
<feature type="domain" description="tRNA-queuosine alpha-mannosyltransferase N-terminal" evidence="8">
    <location>
        <begin position="2"/>
        <end position="138"/>
    </location>
</feature>
<evidence type="ECO:0000256" key="3">
    <source>
        <dbReference type="ARBA" id="ARBA00022679"/>
    </source>
</evidence>
<reference evidence="9 10" key="1">
    <citation type="submission" date="2024-07" db="EMBL/GenBank/DDBJ databases">
        <title>Chromosome-level genome assembly of the water stick insect Ranatra chinensis (Heteroptera: Nepidae).</title>
        <authorList>
            <person name="Liu X."/>
        </authorList>
    </citation>
    <scope>NUCLEOTIDE SEQUENCE [LARGE SCALE GENOMIC DNA]</scope>
    <source>
        <strain evidence="9">Cailab_2021Rc</strain>
        <tissue evidence="9">Muscle</tissue>
    </source>
</reference>
<evidence type="ECO:0000256" key="1">
    <source>
        <dbReference type="ARBA" id="ARBA00009481"/>
    </source>
</evidence>